<protein>
    <recommendedName>
        <fullName evidence="2">4-fold beta flower domain-containing protein</fullName>
    </recommendedName>
</protein>
<feature type="compositionally biased region" description="Pro residues" evidence="1">
    <location>
        <begin position="74"/>
        <end position="85"/>
    </location>
</feature>
<sequence>MEPIFNRHGRTIGWLYNGVIYDRKNYCRAFIRDFNVFSYNAQHLGIIHKGVFFDKRGQRIAYMDEASYDPRLPIPEISPPPPIPSSAPQAPMNTVPSKTLRDSNHWSPLNWETFLYG</sequence>
<organism evidence="3 4">
    <name type="scientific">Sulfuricurvum kujiense (strain ATCC BAA-921 / DSM 16994 / JCM 11577 / YK-1)</name>
    <dbReference type="NCBI Taxonomy" id="709032"/>
    <lineage>
        <taxon>Bacteria</taxon>
        <taxon>Pseudomonadati</taxon>
        <taxon>Campylobacterota</taxon>
        <taxon>Epsilonproteobacteria</taxon>
        <taxon>Campylobacterales</taxon>
        <taxon>Sulfurimonadaceae</taxon>
        <taxon>Sulfuricurvum</taxon>
    </lineage>
</organism>
<feature type="region of interest" description="Disordered" evidence="1">
    <location>
        <begin position="74"/>
        <end position="101"/>
    </location>
</feature>
<evidence type="ECO:0000256" key="1">
    <source>
        <dbReference type="SAM" id="MobiDB-lite"/>
    </source>
</evidence>
<dbReference type="eggNOG" id="ENOG50336NM">
    <property type="taxonomic scope" value="Bacteria"/>
</dbReference>
<evidence type="ECO:0000313" key="3">
    <source>
        <dbReference type="EMBL" id="ADR33756.1"/>
    </source>
</evidence>
<dbReference type="InterPro" id="IPR048911">
    <property type="entry name" value="Bflower"/>
</dbReference>
<name>E4TWD8_SULKY</name>
<reference evidence="3 4" key="1">
    <citation type="journal article" date="2012" name="Stand. Genomic Sci.">
        <title>Complete genome sequence of the sulfur compounds oxidizing chemolithoautotroph Sulfuricurvum kujiense type strain (YK-1(T)).</title>
        <authorList>
            <person name="Han C."/>
            <person name="Kotsyurbenko O."/>
            <person name="Chertkov O."/>
            <person name="Held B."/>
            <person name="Lapidus A."/>
            <person name="Nolan M."/>
            <person name="Lucas S."/>
            <person name="Hammon N."/>
            <person name="Deshpande S."/>
            <person name="Cheng J.F."/>
            <person name="Tapia R."/>
            <person name="Goodwin L.A."/>
            <person name="Pitluck S."/>
            <person name="Liolios K."/>
            <person name="Pagani I."/>
            <person name="Ivanova N."/>
            <person name="Mavromatis K."/>
            <person name="Mikhailova N."/>
            <person name="Pati A."/>
            <person name="Chen A."/>
            <person name="Palaniappan K."/>
            <person name="Land M."/>
            <person name="Hauser L."/>
            <person name="Chang Y.J."/>
            <person name="Jeffries C.D."/>
            <person name="Brambilla E.M."/>
            <person name="Rohde M."/>
            <person name="Spring S."/>
            <person name="Sikorski J."/>
            <person name="Goker M."/>
            <person name="Woyke T."/>
            <person name="Bristow J."/>
            <person name="Eisen J.A."/>
            <person name="Markowitz V."/>
            <person name="Hugenholtz P."/>
            <person name="Kyrpides N.C."/>
            <person name="Klenk H.P."/>
            <person name="Detter J.C."/>
        </authorList>
    </citation>
    <scope>NUCLEOTIDE SEQUENCE [LARGE SCALE GENOMIC DNA]</scope>
    <source>
        <strain evidence="4">ATCC BAA-921 / DSM 16994 / JCM 11577 / YK-1</strain>
    </source>
</reference>
<dbReference type="Proteomes" id="UP000008721">
    <property type="component" value="Chromosome"/>
</dbReference>
<dbReference type="HOGENOM" id="CLU_2083660_0_0_7"/>
<keyword evidence="4" id="KW-1185">Reference proteome</keyword>
<proteinExistence type="predicted"/>
<evidence type="ECO:0000313" key="4">
    <source>
        <dbReference type="Proteomes" id="UP000008721"/>
    </source>
</evidence>
<feature type="domain" description="4-fold beta flower" evidence="2">
    <location>
        <begin position="2"/>
        <end position="115"/>
    </location>
</feature>
<dbReference type="RefSeq" id="WP_013459953.1">
    <property type="nucleotide sequence ID" value="NC_014762.1"/>
</dbReference>
<dbReference type="STRING" id="709032.Sulku_1093"/>
<accession>E4TWD8</accession>
<gene>
    <name evidence="3" type="ordered locus">Sulku_1093</name>
</gene>
<dbReference type="KEGG" id="sku:Sulku_1093"/>
<evidence type="ECO:0000259" key="2">
    <source>
        <dbReference type="Pfam" id="PF21784"/>
    </source>
</evidence>
<dbReference type="Pfam" id="PF21784">
    <property type="entry name" value="Bflower"/>
    <property type="match status" value="1"/>
</dbReference>
<dbReference type="AlphaFoldDB" id="E4TWD8"/>
<dbReference type="EMBL" id="CP002355">
    <property type="protein sequence ID" value="ADR33756.1"/>
    <property type="molecule type" value="Genomic_DNA"/>
</dbReference>